<dbReference type="AlphaFoldDB" id="A0A177NWK8"/>
<reference evidence="2" key="1">
    <citation type="submission" date="2016-03" db="EMBL/GenBank/DDBJ databases">
        <authorList>
            <person name="Heylen K."/>
            <person name="De Vos P."/>
            <person name="Vekeman B."/>
        </authorList>
    </citation>
    <scope>NUCLEOTIDE SEQUENCE [LARGE SCALE GENOMIC DNA]</scope>
    <source>
        <strain evidence="2">R-45383</strain>
    </source>
</reference>
<accession>A0A177NWK8</accession>
<dbReference type="RefSeq" id="WP_064026412.1">
    <property type="nucleotide sequence ID" value="NZ_LUUK01000078.1"/>
</dbReference>
<dbReference type="InterPro" id="IPR029063">
    <property type="entry name" value="SAM-dependent_MTases_sf"/>
</dbReference>
<evidence type="ECO:0000313" key="2">
    <source>
        <dbReference type="Proteomes" id="UP000077628"/>
    </source>
</evidence>
<proteinExistence type="predicted"/>
<organism evidence="1 2">
    <name type="scientific">Methylomonas koyamae</name>
    <dbReference type="NCBI Taxonomy" id="702114"/>
    <lineage>
        <taxon>Bacteria</taxon>
        <taxon>Pseudomonadati</taxon>
        <taxon>Pseudomonadota</taxon>
        <taxon>Gammaproteobacteria</taxon>
        <taxon>Methylococcales</taxon>
        <taxon>Methylococcaceae</taxon>
        <taxon>Methylomonas</taxon>
    </lineage>
</organism>
<dbReference type="STRING" id="702114.A1355_02165"/>
<protein>
    <submittedName>
        <fullName evidence="1">Methyltransferase type 11</fullName>
    </submittedName>
</protein>
<dbReference type="OrthoDB" id="9815644at2"/>
<dbReference type="Gene3D" id="3.40.50.150">
    <property type="entry name" value="Vaccinia Virus protein VP39"/>
    <property type="match status" value="1"/>
</dbReference>
<evidence type="ECO:0000313" key="1">
    <source>
        <dbReference type="EMBL" id="OAI22437.1"/>
    </source>
</evidence>
<keyword evidence="1" id="KW-0808">Transferase</keyword>
<gene>
    <name evidence="1" type="ORF">A1355_02165</name>
</gene>
<keyword evidence="1" id="KW-0489">Methyltransferase</keyword>
<name>A0A177NWK8_9GAMM</name>
<dbReference type="GO" id="GO:0032259">
    <property type="term" value="P:methylation"/>
    <property type="evidence" value="ECO:0007669"/>
    <property type="project" value="UniProtKB-KW"/>
</dbReference>
<dbReference type="SUPFAM" id="SSF53335">
    <property type="entry name" value="S-adenosyl-L-methionine-dependent methyltransferases"/>
    <property type="match status" value="1"/>
</dbReference>
<dbReference type="Proteomes" id="UP000077628">
    <property type="component" value="Unassembled WGS sequence"/>
</dbReference>
<dbReference type="GO" id="GO:0008168">
    <property type="term" value="F:methyltransferase activity"/>
    <property type="evidence" value="ECO:0007669"/>
    <property type="project" value="UniProtKB-KW"/>
</dbReference>
<sequence>MQANQLESSMPCNLCGGHHVEALSNRSRSGAALRTVICKDCGLVWSDPFPHDPRQFYADDYRLAYKQTYAPKAKHILRAGRVALERHAKIKHLLQQRRRVLDVGTGGGEFAYLIQSLGHELQGIEPNKGYGEYSAAQYGLNLQIGFIQDAALDDASFDLVTIWHVLEHTEDPSAVLGRLRGLLKPDGILVVEVPNVEAVCQSPASSFHEAHLFNFNANTLQRMGEKVGLTASEYRLSEDGGNLTMFFKPAEVRADSAALSGNADRIGAIVRGHTNLRHFMRAAPYLRFLKKLQRSIAERGLNQPVADSKALLDRLYREYRVL</sequence>
<dbReference type="CDD" id="cd02440">
    <property type="entry name" value="AdoMet_MTases"/>
    <property type="match status" value="1"/>
</dbReference>
<dbReference type="EMBL" id="LUUK01000078">
    <property type="protein sequence ID" value="OAI22437.1"/>
    <property type="molecule type" value="Genomic_DNA"/>
</dbReference>
<dbReference type="Pfam" id="PF13489">
    <property type="entry name" value="Methyltransf_23"/>
    <property type="match status" value="1"/>
</dbReference>
<dbReference type="PANTHER" id="PTHR43861:SF6">
    <property type="entry name" value="METHYLTRANSFERASE TYPE 11"/>
    <property type="match status" value="1"/>
</dbReference>
<comment type="caution">
    <text evidence="1">The sequence shown here is derived from an EMBL/GenBank/DDBJ whole genome shotgun (WGS) entry which is preliminary data.</text>
</comment>
<keyword evidence="2" id="KW-1185">Reference proteome</keyword>
<dbReference type="PANTHER" id="PTHR43861">
    <property type="entry name" value="TRANS-ACONITATE 2-METHYLTRANSFERASE-RELATED"/>
    <property type="match status" value="1"/>
</dbReference>